<dbReference type="EMBL" id="BQXH01000005">
    <property type="protein sequence ID" value="GKS81038.1"/>
    <property type="molecule type" value="Genomic_DNA"/>
</dbReference>
<feature type="region of interest" description="Disordered" evidence="1">
    <location>
        <begin position="174"/>
        <end position="232"/>
    </location>
</feature>
<comment type="caution">
    <text evidence="4">The sequence shown here is derived from an EMBL/GenBank/DDBJ whole genome shotgun (WGS) entry which is preliminary data.</text>
</comment>
<sequence length="271" mass="29561">MSKKGFWRLSLLTLVAVLGIFLQFTSTSTSHAQSVRVPTKLILHHGKLTPTGETTGINSYFSVYDLSRPFEEVGHSAMQQEKLLEKLAAKDPQAIQQYIRDNKLTKLTDLKTDRSGKTGPFTVNAEIQAVLIVQVGKSFNTSGQELTAQPLILSFPITDSNGNLKNEVDVYTKSALGSTPGSPKPENPENPGQPVSPTTPGEPTQPTPSRPNNANPSRPTPSRPNEIKPTLPTTGVIKKQAFWLGLTLVIISLVTIAILKRRKGEDLDEEK</sequence>
<protein>
    <recommendedName>
        <fullName evidence="3">Gram-positive pilin subunit D1 N-terminal domain-containing protein</fullName>
    </recommendedName>
</protein>
<name>A0ABQ5JG41_9LACO</name>
<evidence type="ECO:0000256" key="1">
    <source>
        <dbReference type="SAM" id="MobiDB-lite"/>
    </source>
</evidence>
<evidence type="ECO:0000256" key="2">
    <source>
        <dbReference type="SAM" id="Phobius"/>
    </source>
</evidence>
<reference evidence="4" key="1">
    <citation type="journal article" date="2022" name="Int. J. Syst. Evol. Microbiol.">
        <title>A novel species of lactic acid bacteria, Ligilactobacillus pabuli sp. nov., isolated from alfalfa silage.</title>
        <authorList>
            <person name="Tohno M."/>
            <person name="Tanizawa Y."/>
            <person name="Sawada H."/>
            <person name="Sakamoto M."/>
            <person name="Ohkuma M."/>
            <person name="Kobayashi H."/>
        </authorList>
    </citation>
    <scope>NUCLEOTIDE SEQUENCE</scope>
    <source>
        <strain evidence="4">AF129</strain>
    </source>
</reference>
<feature type="domain" description="Gram-positive pilin subunit D1 N-terminal" evidence="3">
    <location>
        <begin position="56"/>
        <end position="173"/>
    </location>
</feature>
<proteinExistence type="predicted"/>
<accession>A0ABQ5JG41</accession>
<dbReference type="InterPro" id="IPR032364">
    <property type="entry name" value="GramPos_pilinD1_N"/>
</dbReference>
<evidence type="ECO:0000313" key="5">
    <source>
        <dbReference type="Proteomes" id="UP001055149"/>
    </source>
</evidence>
<evidence type="ECO:0000259" key="3">
    <source>
        <dbReference type="Pfam" id="PF16555"/>
    </source>
</evidence>
<organism evidence="4 5">
    <name type="scientific">Ligilactobacillus pabuli</name>
    <dbReference type="NCBI Taxonomy" id="2886039"/>
    <lineage>
        <taxon>Bacteria</taxon>
        <taxon>Bacillati</taxon>
        <taxon>Bacillota</taxon>
        <taxon>Bacilli</taxon>
        <taxon>Lactobacillales</taxon>
        <taxon>Lactobacillaceae</taxon>
        <taxon>Ligilactobacillus</taxon>
    </lineage>
</organism>
<dbReference type="RefSeq" id="WP_244054809.1">
    <property type="nucleotide sequence ID" value="NZ_BQXH01000005.1"/>
</dbReference>
<keyword evidence="2" id="KW-0812">Transmembrane</keyword>
<evidence type="ECO:0000313" key="4">
    <source>
        <dbReference type="EMBL" id="GKS81038.1"/>
    </source>
</evidence>
<gene>
    <name evidence="4" type="ORF">LPAF129_07230</name>
</gene>
<dbReference type="Pfam" id="PF16555">
    <property type="entry name" value="GramPos_pilinD1"/>
    <property type="match status" value="1"/>
</dbReference>
<keyword evidence="5" id="KW-1185">Reference proteome</keyword>
<dbReference type="Proteomes" id="UP001055149">
    <property type="component" value="Unassembled WGS sequence"/>
</dbReference>
<keyword evidence="2" id="KW-1133">Transmembrane helix</keyword>
<feature type="transmembrane region" description="Helical" evidence="2">
    <location>
        <begin position="241"/>
        <end position="259"/>
    </location>
</feature>
<keyword evidence="2" id="KW-0472">Membrane</keyword>